<reference evidence="6 7" key="1">
    <citation type="submission" date="2016-10" db="EMBL/GenBank/DDBJ databases">
        <authorList>
            <person name="Varghese N."/>
            <person name="Submissions S."/>
        </authorList>
    </citation>
    <scope>NUCLEOTIDE SEQUENCE [LARGE SCALE GENOMIC DNA]</scope>
    <source>
        <strain evidence="6 7">DSM 9169</strain>
    </source>
</reference>
<evidence type="ECO:0000313" key="7">
    <source>
        <dbReference type="Proteomes" id="UP000198976"/>
    </source>
</evidence>
<dbReference type="InterPro" id="IPR006879">
    <property type="entry name" value="YdjC-like"/>
</dbReference>
<sequence length="231" mass="25362">MSAERRIVITADDFGMNPASSRIVCDLVASGRVSAVTALANSDDLPAQLNMLRDAGLSSVGLHHEATGGEIADELREQHSRLTDCGMDVIRLDSHCGALYTPEALPAALEFCTHFSLALRMPRTFPTQFFAEGDSSMRSLHAQAVEAADAMGVALPDVMLTNTTPYQDVASYEQLRDSYIAMLDAVPVGVSEVFVHPGVDDQKRQWEARLVVDSQWLEALEERDIRVVDRW</sequence>
<proteinExistence type="predicted"/>
<keyword evidence="4" id="KW-0460">Magnesium</keyword>
<accession>A0ABY0VCA3</accession>
<dbReference type="EMBL" id="LT629792">
    <property type="protein sequence ID" value="SDU07519.1"/>
    <property type="molecule type" value="Genomic_DNA"/>
</dbReference>
<keyword evidence="7" id="KW-1185">Reference proteome</keyword>
<evidence type="ECO:0000256" key="5">
    <source>
        <dbReference type="ARBA" id="ARBA00023277"/>
    </source>
</evidence>
<dbReference type="Proteomes" id="UP000198976">
    <property type="component" value="Chromosome I"/>
</dbReference>
<keyword evidence="2" id="KW-0479">Metal-binding</keyword>
<organism evidence="6 7">
    <name type="scientific">Schaalia radingae</name>
    <dbReference type="NCBI Taxonomy" id="131110"/>
    <lineage>
        <taxon>Bacteria</taxon>
        <taxon>Bacillati</taxon>
        <taxon>Actinomycetota</taxon>
        <taxon>Actinomycetes</taxon>
        <taxon>Actinomycetales</taxon>
        <taxon>Actinomycetaceae</taxon>
        <taxon>Schaalia</taxon>
    </lineage>
</organism>
<dbReference type="InterPro" id="IPR011330">
    <property type="entry name" value="Glyco_hydro/deAcase_b/a-brl"/>
</dbReference>
<keyword evidence="5" id="KW-0119">Carbohydrate metabolism</keyword>
<dbReference type="SUPFAM" id="SSF88713">
    <property type="entry name" value="Glycoside hydrolase/deacetylase"/>
    <property type="match status" value="1"/>
</dbReference>
<dbReference type="RefSeq" id="WP_092648938.1">
    <property type="nucleotide sequence ID" value="NZ_LT629792.1"/>
</dbReference>
<dbReference type="PANTHER" id="PTHR31609:SF1">
    <property type="entry name" value="CARBOHYDRATE DEACETYLASE"/>
    <property type="match status" value="1"/>
</dbReference>
<evidence type="ECO:0000256" key="2">
    <source>
        <dbReference type="ARBA" id="ARBA00022723"/>
    </source>
</evidence>
<keyword evidence="3 6" id="KW-0378">Hydrolase</keyword>
<evidence type="ECO:0000256" key="3">
    <source>
        <dbReference type="ARBA" id="ARBA00022801"/>
    </source>
</evidence>
<name>A0ABY0VCA3_9ACTO</name>
<comment type="cofactor">
    <cofactor evidence="1">
        <name>Mg(2+)</name>
        <dbReference type="ChEBI" id="CHEBI:18420"/>
    </cofactor>
</comment>
<evidence type="ECO:0000256" key="1">
    <source>
        <dbReference type="ARBA" id="ARBA00001946"/>
    </source>
</evidence>
<dbReference type="GO" id="GO:0016787">
    <property type="term" value="F:hydrolase activity"/>
    <property type="evidence" value="ECO:0007669"/>
    <property type="project" value="UniProtKB-KW"/>
</dbReference>
<dbReference type="Pfam" id="PF04794">
    <property type="entry name" value="YdjC"/>
    <property type="match status" value="2"/>
</dbReference>
<dbReference type="Gene3D" id="3.20.20.370">
    <property type="entry name" value="Glycoside hydrolase/deacetylase"/>
    <property type="match status" value="2"/>
</dbReference>
<evidence type="ECO:0000256" key="4">
    <source>
        <dbReference type="ARBA" id="ARBA00022842"/>
    </source>
</evidence>
<dbReference type="PANTHER" id="PTHR31609">
    <property type="entry name" value="YDJC DEACETYLASE FAMILY MEMBER"/>
    <property type="match status" value="1"/>
</dbReference>
<gene>
    <name evidence="6" type="ORF">SAMN04489714_2010</name>
</gene>
<evidence type="ECO:0000313" key="6">
    <source>
        <dbReference type="EMBL" id="SDU07519.1"/>
    </source>
</evidence>
<protein>
    <submittedName>
        <fullName evidence="6">Predicted glycoside hydrolase or deacetylase ChbG, UPF0249 family</fullName>
    </submittedName>
</protein>